<dbReference type="PANTHER" id="PTHR24403">
    <property type="entry name" value="ZINC FINGER PROTEIN"/>
    <property type="match status" value="1"/>
</dbReference>
<accession>A0A9N9QMF2</accession>
<dbReference type="Gene3D" id="3.30.160.60">
    <property type="entry name" value="Classic Zinc Finger"/>
    <property type="match status" value="3"/>
</dbReference>
<evidence type="ECO:0000313" key="7">
    <source>
        <dbReference type="Proteomes" id="UP001152799"/>
    </source>
</evidence>
<proteinExistence type="predicted"/>
<name>A0A9N9QMF2_9CUCU</name>
<dbReference type="PANTHER" id="PTHR24403:SF67">
    <property type="entry name" value="FI01116P-RELATED"/>
    <property type="match status" value="1"/>
</dbReference>
<keyword evidence="2" id="KW-0677">Repeat</keyword>
<dbReference type="SMART" id="SM00355">
    <property type="entry name" value="ZnF_C2H2"/>
    <property type="match status" value="7"/>
</dbReference>
<dbReference type="AlphaFoldDB" id="A0A9N9QMF2"/>
<dbReference type="InterPro" id="IPR013087">
    <property type="entry name" value="Znf_C2H2_type"/>
</dbReference>
<keyword evidence="7" id="KW-1185">Reference proteome</keyword>
<keyword evidence="1" id="KW-0479">Metal-binding</keyword>
<dbReference type="Proteomes" id="UP001152799">
    <property type="component" value="Chromosome 7"/>
</dbReference>
<feature type="domain" description="C2H2-type" evidence="5">
    <location>
        <begin position="126"/>
        <end position="146"/>
    </location>
</feature>
<dbReference type="EMBL" id="OU892283">
    <property type="protein sequence ID" value="CAG9771608.1"/>
    <property type="molecule type" value="Genomic_DNA"/>
</dbReference>
<reference evidence="6" key="1">
    <citation type="submission" date="2022-01" db="EMBL/GenBank/DDBJ databases">
        <authorList>
            <person name="King R."/>
        </authorList>
    </citation>
    <scope>NUCLEOTIDE SEQUENCE</scope>
</reference>
<organism evidence="6 7">
    <name type="scientific">Ceutorhynchus assimilis</name>
    <name type="common">cabbage seed weevil</name>
    <dbReference type="NCBI Taxonomy" id="467358"/>
    <lineage>
        <taxon>Eukaryota</taxon>
        <taxon>Metazoa</taxon>
        <taxon>Ecdysozoa</taxon>
        <taxon>Arthropoda</taxon>
        <taxon>Hexapoda</taxon>
        <taxon>Insecta</taxon>
        <taxon>Pterygota</taxon>
        <taxon>Neoptera</taxon>
        <taxon>Endopterygota</taxon>
        <taxon>Coleoptera</taxon>
        <taxon>Polyphaga</taxon>
        <taxon>Cucujiformia</taxon>
        <taxon>Curculionidae</taxon>
        <taxon>Ceutorhynchinae</taxon>
        <taxon>Ceutorhynchus</taxon>
    </lineage>
</organism>
<evidence type="ECO:0000256" key="3">
    <source>
        <dbReference type="ARBA" id="ARBA00022771"/>
    </source>
</evidence>
<dbReference type="InterPro" id="IPR050688">
    <property type="entry name" value="Zinc_finger/UBP_domain"/>
</dbReference>
<keyword evidence="3" id="KW-0863">Zinc-finger</keyword>
<dbReference type="OrthoDB" id="6778897at2759"/>
<evidence type="ECO:0000256" key="4">
    <source>
        <dbReference type="ARBA" id="ARBA00022833"/>
    </source>
</evidence>
<gene>
    <name evidence="6" type="ORF">CEUTPL_LOCUS12038</name>
</gene>
<evidence type="ECO:0000259" key="5">
    <source>
        <dbReference type="PROSITE" id="PS00028"/>
    </source>
</evidence>
<protein>
    <recommendedName>
        <fullName evidence="5">C2H2-type domain-containing protein</fullName>
    </recommendedName>
</protein>
<dbReference type="GO" id="GO:0008270">
    <property type="term" value="F:zinc ion binding"/>
    <property type="evidence" value="ECO:0007669"/>
    <property type="project" value="UniProtKB-KW"/>
</dbReference>
<dbReference type="GO" id="GO:0045944">
    <property type="term" value="P:positive regulation of transcription by RNA polymerase II"/>
    <property type="evidence" value="ECO:0007669"/>
    <property type="project" value="TreeGrafter"/>
</dbReference>
<evidence type="ECO:0000256" key="2">
    <source>
        <dbReference type="ARBA" id="ARBA00022737"/>
    </source>
</evidence>
<keyword evidence="4" id="KW-0862">Zinc</keyword>
<dbReference type="PROSITE" id="PS00028">
    <property type="entry name" value="ZINC_FINGER_C2H2_1"/>
    <property type="match status" value="1"/>
</dbReference>
<dbReference type="GO" id="GO:0005634">
    <property type="term" value="C:nucleus"/>
    <property type="evidence" value="ECO:0007669"/>
    <property type="project" value="TreeGrafter"/>
</dbReference>
<evidence type="ECO:0000256" key="1">
    <source>
        <dbReference type="ARBA" id="ARBA00022723"/>
    </source>
</evidence>
<sequence length="285" mass="34090">MESTSEEKEMLVLNDPHAVQNDILNPRSNYKWAVNNKVPKNGRKNKVKETEFIVTETGEFQCLQCEFDVTKGLQRRHKMVQHILSEHRDVKKLHQCPHCPFKSPYGLNSHILSKHTSEKDIHWIKCDKCDYKCKKKHQLNKHSIVHYNDGDLPLIELLEKNKVVCEICGYTSHSATKLRLHQITHQKKIDEKELKYRCHKCDYKTYRLYSFKIHKLNHLKPSQIKYFYCYHCDFKGKRKDNLKTHILRHFKKEEVTLKCYLCEFSTKKRQSLTDHLSMKHTNKNQ</sequence>
<evidence type="ECO:0000313" key="6">
    <source>
        <dbReference type="EMBL" id="CAG9771608.1"/>
    </source>
</evidence>